<reference evidence="3 4" key="1">
    <citation type="journal article" date="2015" name="Antonie Van Leeuwenhoek">
        <title>Streptomyces klenkii sp. nov., isolated from deep marine sediment.</title>
        <authorList>
            <person name="Veyisoglu A."/>
            <person name="Sahin N."/>
        </authorList>
    </citation>
    <scope>NUCLEOTIDE SEQUENCE [LARGE SCALE GENOMIC DNA]</scope>
    <source>
        <strain evidence="3 4">KCTC 29202</strain>
    </source>
</reference>
<evidence type="ECO:0000256" key="1">
    <source>
        <dbReference type="SAM" id="MobiDB-lite"/>
    </source>
</evidence>
<dbReference type="OrthoDB" id="3369896at2"/>
<dbReference type="AlphaFoldDB" id="A0A3B0BFJ2"/>
<feature type="region of interest" description="Disordered" evidence="1">
    <location>
        <begin position="28"/>
        <end position="47"/>
    </location>
</feature>
<feature type="signal peptide" evidence="2">
    <location>
        <begin position="1"/>
        <end position="26"/>
    </location>
</feature>
<comment type="caution">
    <text evidence="3">The sequence shown here is derived from an EMBL/GenBank/DDBJ whole genome shotgun (WGS) entry which is preliminary data.</text>
</comment>
<dbReference type="Proteomes" id="UP000270343">
    <property type="component" value="Unassembled WGS sequence"/>
</dbReference>
<keyword evidence="4" id="KW-1185">Reference proteome</keyword>
<dbReference type="PROSITE" id="PS51257">
    <property type="entry name" value="PROKAR_LIPOPROTEIN"/>
    <property type="match status" value="1"/>
</dbReference>
<dbReference type="EMBL" id="RBAM01000007">
    <property type="protein sequence ID" value="RKN70847.1"/>
    <property type="molecule type" value="Genomic_DNA"/>
</dbReference>
<dbReference type="RefSeq" id="WP_120756553.1">
    <property type="nucleotide sequence ID" value="NZ_RBAM01000007.1"/>
</dbReference>
<dbReference type="InterPro" id="IPR029046">
    <property type="entry name" value="LolA/LolB/LppX"/>
</dbReference>
<gene>
    <name evidence="3" type="ORF">D7231_18280</name>
</gene>
<evidence type="ECO:0008006" key="5">
    <source>
        <dbReference type="Google" id="ProtNLM"/>
    </source>
</evidence>
<proteinExistence type="predicted"/>
<keyword evidence="2" id="KW-0732">Signal</keyword>
<protein>
    <recommendedName>
        <fullName evidence="5">Lipoprotein</fullName>
    </recommendedName>
</protein>
<dbReference type="SUPFAM" id="SSF89392">
    <property type="entry name" value="Prokaryotic lipoproteins and lipoprotein localization factors"/>
    <property type="match status" value="1"/>
</dbReference>
<accession>A0A3B0BFJ2</accession>
<evidence type="ECO:0000313" key="4">
    <source>
        <dbReference type="Proteomes" id="UP000270343"/>
    </source>
</evidence>
<evidence type="ECO:0000256" key="2">
    <source>
        <dbReference type="SAM" id="SignalP"/>
    </source>
</evidence>
<evidence type="ECO:0000313" key="3">
    <source>
        <dbReference type="EMBL" id="RKN70847.1"/>
    </source>
</evidence>
<organism evidence="3 4">
    <name type="scientific">Streptomyces klenkii</name>
    <dbReference type="NCBI Taxonomy" id="1420899"/>
    <lineage>
        <taxon>Bacteria</taxon>
        <taxon>Bacillati</taxon>
        <taxon>Actinomycetota</taxon>
        <taxon>Actinomycetes</taxon>
        <taxon>Kitasatosporales</taxon>
        <taxon>Streptomycetaceae</taxon>
        <taxon>Streptomyces</taxon>
    </lineage>
</organism>
<dbReference type="Gene3D" id="2.50.20.20">
    <property type="match status" value="1"/>
</dbReference>
<feature type="chain" id="PRO_5017324045" description="Lipoprotein" evidence="2">
    <location>
        <begin position="27"/>
        <end position="316"/>
    </location>
</feature>
<sequence length="316" mass="33086">MHKSTWKRLSVSVTAVALLAGVAACGGDEKGGKAASGAAAKSDRKPAAGVSVEALNTAFEKTRAAKSAKFTMTVKLPGLGDQPLTLRSTGVMGWDPTVVDQRMTGAGLPAQDGAPAESHTITIGAVTYTDVGPEGAAKNDGKRWLKVDLAAMAKESGGDSKAIAQLMGGGQGSQSQDPAKQMALLKESPDVKLVGEETVDGKKARHYKGTLSPDEAMKSNKSLDGLDQKDRQQLLDTIKEAGITKYDMDVWVGSDDLPLKLVMNMDTAKGRMEITQSLSDYGAKADVQAPPADQTVDLLEKIKKMKETGDTPALAS</sequence>
<name>A0A3B0BFJ2_9ACTN</name>